<comment type="caution">
    <text evidence="2">The sequence shown here is derived from an EMBL/GenBank/DDBJ whole genome shotgun (WGS) entry which is preliminary data.</text>
</comment>
<accession>A0AA39VSM8</accession>
<gene>
    <name evidence="2" type="ORF">LWI29_007029</name>
</gene>
<evidence type="ECO:0000313" key="2">
    <source>
        <dbReference type="EMBL" id="KAK0588913.1"/>
    </source>
</evidence>
<dbReference type="Pfam" id="PF03732">
    <property type="entry name" value="Retrotrans_gag"/>
    <property type="match status" value="1"/>
</dbReference>
<dbReference type="Proteomes" id="UP001168877">
    <property type="component" value="Unassembled WGS sequence"/>
</dbReference>
<dbReference type="EMBL" id="JAUESC010000381">
    <property type="protein sequence ID" value="KAK0588913.1"/>
    <property type="molecule type" value="Genomic_DNA"/>
</dbReference>
<keyword evidence="3" id="KW-1185">Reference proteome</keyword>
<evidence type="ECO:0000259" key="1">
    <source>
        <dbReference type="Pfam" id="PF03732"/>
    </source>
</evidence>
<feature type="domain" description="Retrotransposon gag" evidence="1">
    <location>
        <begin position="4"/>
        <end position="95"/>
    </location>
</feature>
<proteinExistence type="predicted"/>
<name>A0AA39VSM8_ACESA</name>
<reference evidence="2" key="1">
    <citation type="journal article" date="2022" name="Plant J.">
        <title>Strategies of tolerance reflected in two North American maple genomes.</title>
        <authorList>
            <person name="McEvoy S.L."/>
            <person name="Sezen U.U."/>
            <person name="Trouern-Trend A."/>
            <person name="McMahon S.M."/>
            <person name="Schaberg P.G."/>
            <person name="Yang J."/>
            <person name="Wegrzyn J.L."/>
            <person name="Swenson N.G."/>
        </authorList>
    </citation>
    <scope>NUCLEOTIDE SEQUENCE</scope>
    <source>
        <strain evidence="2">NS2018</strain>
    </source>
</reference>
<reference evidence="2" key="2">
    <citation type="submission" date="2023-06" db="EMBL/GenBank/DDBJ databases">
        <authorList>
            <person name="Swenson N.G."/>
            <person name="Wegrzyn J.L."/>
            <person name="Mcevoy S.L."/>
        </authorList>
    </citation>
    <scope>NUCLEOTIDE SEQUENCE</scope>
    <source>
        <strain evidence="2">NS2018</strain>
        <tissue evidence="2">Leaf</tissue>
    </source>
</reference>
<evidence type="ECO:0000313" key="3">
    <source>
        <dbReference type="Proteomes" id="UP001168877"/>
    </source>
</evidence>
<sequence length="111" mass="12884">MKVKIASIHLEGKALQWHQMHVKNRMTRDPPSWEEYVKALNIRFGDNVFEDPMADLMNLKQLGTLQDYMDKFDVALSRVSLTKEYAISCFISGLRVELQGLVRIFNPTNLQ</sequence>
<dbReference type="AlphaFoldDB" id="A0AA39VSM8"/>
<dbReference type="InterPro" id="IPR005162">
    <property type="entry name" value="Retrotrans_gag_dom"/>
</dbReference>
<protein>
    <recommendedName>
        <fullName evidence="1">Retrotransposon gag domain-containing protein</fullName>
    </recommendedName>
</protein>
<organism evidence="2 3">
    <name type="scientific">Acer saccharum</name>
    <name type="common">Sugar maple</name>
    <dbReference type="NCBI Taxonomy" id="4024"/>
    <lineage>
        <taxon>Eukaryota</taxon>
        <taxon>Viridiplantae</taxon>
        <taxon>Streptophyta</taxon>
        <taxon>Embryophyta</taxon>
        <taxon>Tracheophyta</taxon>
        <taxon>Spermatophyta</taxon>
        <taxon>Magnoliopsida</taxon>
        <taxon>eudicotyledons</taxon>
        <taxon>Gunneridae</taxon>
        <taxon>Pentapetalae</taxon>
        <taxon>rosids</taxon>
        <taxon>malvids</taxon>
        <taxon>Sapindales</taxon>
        <taxon>Sapindaceae</taxon>
        <taxon>Hippocastanoideae</taxon>
        <taxon>Acereae</taxon>
        <taxon>Acer</taxon>
    </lineage>
</organism>